<dbReference type="GO" id="GO:0008270">
    <property type="term" value="F:zinc ion binding"/>
    <property type="evidence" value="ECO:0007669"/>
    <property type="project" value="UniProtKB-KW"/>
</dbReference>
<keyword evidence="1 3" id="KW-0863">Zinc-finger</keyword>
<sequence length="660" mass="72725">MNNGESNNNNINGIPNGTPNGNNSGGGNAKPNKPRRSRAAAGRNVPALMEQNDLAQLLQPAFMPGGTLTEANNIRNGRKRPHSALDQQNFGAGCSSSSSGSANNNSETFTPNGREMQFCANIDGDIVADIGQAAGGFQEFVSPICSRPMTTINSASVGNGSQHLASTSAVGLQEFVSPIYTRPMSTMNSESVGNGSHHLASTSAVGLQEFVSPIRTLPMSAMNSASVGIGSQHLASTSAVGLQGVPEHIRDAVCRVNARQMLRMVDVHPPYAADVPSTGENGLSNLTWLLLDWAEEMIMQRVVGIVAAAGPFRTQGNLEGFDVRLVFNSQDGQELALHAWGELSGRLAGLKINDVVEFFRLKVRGQCKYPKGSFPYVLLFNGESRPLYQVVFHHSTTAGDRKAVRRKQQRRSRRRCRRRQQRRQLRLEQVEFWQLLERQMDNDDDDDDDHQQRRRVLADADWTEFGIDQLATARDVLQADGHTLEDWIGLDETTPEWTPLNFEELKRLSSSFRRLLQPQTTTTTTTTHGDTDCPICLESMLNRVVLRSGCCKRNFCGLCLWQHACSSRSCPLCRRHLLTGEEIEDAFYGDDADDDDDDDSEVTAGGEDEQPHAPQHQQPPRGTRRRRRAGGDGHYGFGSWGPPSDDSSDGSYVELKRWCD</sequence>
<evidence type="ECO:0000256" key="3">
    <source>
        <dbReference type="PROSITE-ProRule" id="PRU00175"/>
    </source>
</evidence>
<feature type="compositionally biased region" description="Low complexity" evidence="4">
    <location>
        <begin position="91"/>
        <end position="106"/>
    </location>
</feature>
<evidence type="ECO:0000313" key="6">
    <source>
        <dbReference type="Proteomes" id="UP000050741"/>
    </source>
</evidence>
<evidence type="ECO:0000256" key="1">
    <source>
        <dbReference type="ARBA" id="ARBA00022771"/>
    </source>
</evidence>
<dbReference type="Proteomes" id="UP000050741">
    <property type="component" value="Unassembled WGS sequence"/>
</dbReference>
<feature type="region of interest" description="Disordered" evidence="4">
    <location>
        <begin position="586"/>
        <end position="660"/>
    </location>
</feature>
<protein>
    <submittedName>
        <fullName evidence="7">RING-type domain-containing protein</fullName>
    </submittedName>
</protein>
<keyword evidence="6" id="KW-1185">Reference proteome</keyword>
<accession>A0A183CA35</accession>
<dbReference type="InterPro" id="IPR013083">
    <property type="entry name" value="Znf_RING/FYVE/PHD"/>
</dbReference>
<keyword evidence="1 3" id="KW-0479">Metal-binding</keyword>
<reference evidence="6" key="1">
    <citation type="submission" date="2014-05" db="EMBL/GenBank/DDBJ databases">
        <title>The genome and life-stage specific transcriptomes of Globodera pallida elucidate key aspects of plant parasitism by a cyst nematode.</title>
        <authorList>
            <person name="Cotton J.A."/>
            <person name="Lilley C.J."/>
            <person name="Jones L.M."/>
            <person name="Kikuchi T."/>
            <person name="Reid A.J."/>
            <person name="Thorpe P."/>
            <person name="Tsai I.J."/>
            <person name="Beasley H."/>
            <person name="Blok V."/>
            <person name="Cock P.J.A."/>
            <person name="Van den Akker S.E."/>
            <person name="Holroyd N."/>
            <person name="Hunt M."/>
            <person name="Mantelin S."/>
            <person name="Naghra H."/>
            <person name="Pain A."/>
            <person name="Palomares-Rius J.E."/>
            <person name="Zarowiecki M."/>
            <person name="Berriman M."/>
            <person name="Jones J.T."/>
            <person name="Urwin P.E."/>
        </authorList>
    </citation>
    <scope>NUCLEOTIDE SEQUENCE [LARGE SCALE GENOMIC DNA]</scope>
    <source>
        <strain evidence="6">Lindley</strain>
    </source>
</reference>
<dbReference type="PROSITE" id="PS50089">
    <property type="entry name" value="ZF_RING_2"/>
    <property type="match status" value="1"/>
</dbReference>
<evidence type="ECO:0000313" key="7">
    <source>
        <dbReference type="WBParaSite" id="GPLIN_000973400"/>
    </source>
</evidence>
<evidence type="ECO:0000256" key="4">
    <source>
        <dbReference type="SAM" id="MobiDB-lite"/>
    </source>
</evidence>
<feature type="region of interest" description="Disordered" evidence="4">
    <location>
        <begin position="68"/>
        <end position="110"/>
    </location>
</feature>
<feature type="compositionally biased region" description="Acidic residues" evidence="4">
    <location>
        <begin position="586"/>
        <end position="601"/>
    </location>
</feature>
<dbReference type="WBParaSite" id="GPLIN_000973400">
    <property type="protein sequence ID" value="GPLIN_000973400"/>
    <property type="gene ID" value="GPLIN_000973400"/>
</dbReference>
<feature type="compositionally biased region" description="Low complexity" evidence="4">
    <location>
        <begin position="1"/>
        <end position="22"/>
    </location>
</feature>
<evidence type="ECO:0000259" key="5">
    <source>
        <dbReference type="PROSITE" id="PS50089"/>
    </source>
</evidence>
<feature type="domain" description="RING-type" evidence="5">
    <location>
        <begin position="533"/>
        <end position="574"/>
    </location>
</feature>
<proteinExistence type="predicted"/>
<feature type="compositionally biased region" description="Low complexity" evidence="4">
    <location>
        <begin position="640"/>
        <end position="651"/>
    </location>
</feature>
<dbReference type="InterPro" id="IPR047134">
    <property type="entry name" value="RNF4"/>
</dbReference>
<dbReference type="AlphaFoldDB" id="A0A183CA35"/>
<reference evidence="7" key="2">
    <citation type="submission" date="2016-06" db="UniProtKB">
        <authorList>
            <consortium name="WormBaseParasite"/>
        </authorList>
    </citation>
    <scope>IDENTIFICATION</scope>
</reference>
<name>A0A183CA35_GLOPA</name>
<dbReference type="InterPro" id="IPR001841">
    <property type="entry name" value="Znf_RING"/>
</dbReference>
<dbReference type="SUPFAM" id="SSF57850">
    <property type="entry name" value="RING/U-box"/>
    <property type="match status" value="1"/>
</dbReference>
<keyword evidence="2" id="KW-0862">Zinc</keyword>
<dbReference type="PANTHER" id="PTHR23041:SF78">
    <property type="entry name" value="E3 UBIQUITIN-PROTEIN LIGASE RNF4"/>
    <property type="match status" value="1"/>
</dbReference>
<dbReference type="Gene3D" id="3.30.40.10">
    <property type="entry name" value="Zinc/RING finger domain, C3HC4 (zinc finger)"/>
    <property type="match status" value="1"/>
</dbReference>
<evidence type="ECO:0000256" key="2">
    <source>
        <dbReference type="ARBA" id="ARBA00022833"/>
    </source>
</evidence>
<organism evidence="6 7">
    <name type="scientific">Globodera pallida</name>
    <name type="common">Potato cyst nematode worm</name>
    <name type="synonym">Heterodera pallida</name>
    <dbReference type="NCBI Taxonomy" id="36090"/>
    <lineage>
        <taxon>Eukaryota</taxon>
        <taxon>Metazoa</taxon>
        <taxon>Ecdysozoa</taxon>
        <taxon>Nematoda</taxon>
        <taxon>Chromadorea</taxon>
        <taxon>Rhabditida</taxon>
        <taxon>Tylenchina</taxon>
        <taxon>Tylenchomorpha</taxon>
        <taxon>Tylenchoidea</taxon>
        <taxon>Heteroderidae</taxon>
        <taxon>Heteroderinae</taxon>
        <taxon>Globodera</taxon>
    </lineage>
</organism>
<feature type="region of interest" description="Disordered" evidence="4">
    <location>
        <begin position="1"/>
        <end position="41"/>
    </location>
</feature>
<feature type="compositionally biased region" description="Low complexity" evidence="4">
    <location>
        <begin position="612"/>
        <end position="621"/>
    </location>
</feature>
<dbReference type="PANTHER" id="PTHR23041">
    <property type="entry name" value="RING FINGER DOMAIN-CONTAINING"/>
    <property type="match status" value="1"/>
</dbReference>